<dbReference type="InterPro" id="IPR002110">
    <property type="entry name" value="Ankyrin_rpt"/>
</dbReference>
<dbReference type="InterPro" id="IPR036770">
    <property type="entry name" value="Ankyrin_rpt-contain_sf"/>
</dbReference>
<feature type="non-terminal residue" evidence="1">
    <location>
        <position position="1"/>
    </location>
</feature>
<organism evidence="1 2">
    <name type="scientific">Phytophthora nicotianae P1569</name>
    <dbReference type="NCBI Taxonomy" id="1317065"/>
    <lineage>
        <taxon>Eukaryota</taxon>
        <taxon>Sar</taxon>
        <taxon>Stramenopiles</taxon>
        <taxon>Oomycota</taxon>
        <taxon>Peronosporomycetes</taxon>
        <taxon>Peronosporales</taxon>
        <taxon>Peronosporaceae</taxon>
        <taxon>Phytophthora</taxon>
    </lineage>
</organism>
<evidence type="ECO:0000313" key="2">
    <source>
        <dbReference type="Proteomes" id="UP000018721"/>
    </source>
</evidence>
<proteinExistence type="predicted"/>
<dbReference type="SUPFAM" id="SSF48403">
    <property type="entry name" value="Ankyrin repeat"/>
    <property type="match status" value="2"/>
</dbReference>
<dbReference type="Proteomes" id="UP000018721">
    <property type="component" value="Unassembled WGS sequence"/>
</dbReference>
<dbReference type="SMART" id="SM00248">
    <property type="entry name" value="ANK"/>
    <property type="match status" value="5"/>
</dbReference>
<dbReference type="InterPro" id="IPR052050">
    <property type="entry name" value="SecEffector_AnkRepeat"/>
</dbReference>
<name>V9E2D5_PHYNI</name>
<evidence type="ECO:0000313" key="1">
    <source>
        <dbReference type="EMBL" id="ETI33280.1"/>
    </source>
</evidence>
<accession>V9E2D5</accession>
<dbReference type="Gene3D" id="1.25.40.20">
    <property type="entry name" value="Ankyrin repeat-containing domain"/>
    <property type="match status" value="2"/>
</dbReference>
<dbReference type="PANTHER" id="PTHR46586:SF3">
    <property type="entry name" value="ANKYRIN REPEAT-CONTAINING PROTEIN"/>
    <property type="match status" value="1"/>
</dbReference>
<dbReference type="PANTHER" id="PTHR46586">
    <property type="entry name" value="ANKYRIN REPEAT-CONTAINING PROTEIN"/>
    <property type="match status" value="1"/>
</dbReference>
<comment type="caution">
    <text evidence="1">The sequence shown here is derived from an EMBL/GenBank/DDBJ whole genome shotgun (WGS) entry which is preliminary data.</text>
</comment>
<keyword evidence="2" id="KW-1185">Reference proteome</keyword>
<gene>
    <name evidence="1" type="ORF">F443_20021</name>
</gene>
<dbReference type="EMBL" id="ANIZ01003487">
    <property type="protein sequence ID" value="ETI33280.1"/>
    <property type="molecule type" value="Genomic_DNA"/>
</dbReference>
<protein>
    <submittedName>
        <fullName evidence="1">Uncharacterized protein</fullName>
    </submittedName>
</protein>
<dbReference type="OrthoDB" id="112536at2759"/>
<dbReference type="Pfam" id="PF12796">
    <property type="entry name" value="Ank_2"/>
    <property type="match status" value="1"/>
</dbReference>
<reference evidence="1 2" key="1">
    <citation type="submission" date="2013-11" db="EMBL/GenBank/DDBJ databases">
        <title>The Genome Sequence of Phytophthora parasitica P1569.</title>
        <authorList>
            <consortium name="The Broad Institute Genomics Platform"/>
            <person name="Russ C."/>
            <person name="Tyler B."/>
            <person name="Panabieres F."/>
            <person name="Shan W."/>
            <person name="Tripathy S."/>
            <person name="Grunwald N."/>
            <person name="Machado M."/>
            <person name="Johnson C.S."/>
            <person name="Arredondo F."/>
            <person name="Hong C."/>
            <person name="Coffey M."/>
            <person name="Young S.K."/>
            <person name="Zeng Q."/>
            <person name="Gargeya S."/>
            <person name="Fitzgerald M."/>
            <person name="Abouelleil A."/>
            <person name="Alvarado L."/>
            <person name="Chapman S.B."/>
            <person name="Gainer-Dewar J."/>
            <person name="Goldberg J."/>
            <person name="Griggs A."/>
            <person name="Gujja S."/>
            <person name="Hansen M."/>
            <person name="Howarth C."/>
            <person name="Imamovic A."/>
            <person name="Ireland A."/>
            <person name="Larimer J."/>
            <person name="McCowan C."/>
            <person name="Murphy C."/>
            <person name="Pearson M."/>
            <person name="Poon T.W."/>
            <person name="Priest M."/>
            <person name="Roberts A."/>
            <person name="Saif S."/>
            <person name="Shea T."/>
            <person name="Sykes S."/>
            <person name="Wortman J."/>
            <person name="Nusbaum C."/>
            <person name="Birren B."/>
        </authorList>
    </citation>
    <scope>NUCLEOTIDE SEQUENCE [LARGE SCALE GENOMIC DNA]</scope>
    <source>
        <strain evidence="1 2">P1569</strain>
    </source>
</reference>
<dbReference type="AlphaFoldDB" id="V9E2D5"/>
<dbReference type="eggNOG" id="KOG0504">
    <property type="taxonomic scope" value="Eukaryota"/>
</dbReference>
<sequence length="635" mass="72160">STRTRATPAMYSSLLSVELILSHQENSAALQDLGPTISDFLGPDSNLSLHDACKIGSLKLLNWIWRVSFSDISSRSSSWSPTCFLQSNRHYYRWQFSESLEIATGQGDLTVVKWLLERFKDCEVAVEVVEAAAKNGHLEVLLILLETDVERMKTGHKVHWGGHSLSNAVENGHSDVVHWLCQYKISEFGEAQITNAITTALRVGNTKLAEFLLPPGKCILDYGQYCPHPDIIQWKLDCGYFRQDFFSAGVAIKNLVHSERLDLMQRIAEQQNPPPDDAEWTTDWRCAMVLACVYGNRDILQWLMEHPAGRWTLEGDDRLYCELVFSAAYKGSIQVMEYLFELGAVDKICDALLHAIREDHIDLVKWLIDHIPDSERIPDYCVLDEAARYGRLEMLQYFQEQDVSVVPEFSHSVRRVRSSSREKHMTQMFVPASDNYLKVHATLCRYRSQWLPTDPMDDAAANGHLEVVKWLHVHRSEGCTPAAMDCAAANGHLEVVKWLHNHRLEGCTSKAMDGAAENGHLDVIWWLYVNHFEGCTQKAIEGALSNGHLSVSAWLLSHLPFGRPLSVELWRRPDNLFEVLLFLYRHFSNSLSLSLVEYPKGILLDSSSKSSHKHIVAWLQVEFPVAFGAGEDEEW</sequence>
<dbReference type="HOGENOM" id="CLU_014745_2_1_1"/>